<dbReference type="PANTHER" id="PTHR33307">
    <property type="entry name" value="ALPHA-RHAMNOSIDASE (EUROFUNG)"/>
    <property type="match status" value="1"/>
</dbReference>
<evidence type="ECO:0000256" key="3">
    <source>
        <dbReference type="ARBA" id="ARBA00022801"/>
    </source>
</evidence>
<dbReference type="AlphaFoldDB" id="A0A1R3T182"/>
<dbReference type="Gene3D" id="1.50.10.10">
    <property type="match status" value="1"/>
</dbReference>
<dbReference type="GO" id="GO:0030596">
    <property type="term" value="F:alpha-L-rhamnosidase activity"/>
    <property type="evidence" value="ECO:0007669"/>
    <property type="project" value="UniProtKB-EC"/>
</dbReference>
<dbReference type="Gene3D" id="2.60.40.10">
    <property type="entry name" value="Immunoglobulins"/>
    <property type="match status" value="1"/>
</dbReference>
<dbReference type="Pfam" id="PF13088">
    <property type="entry name" value="BNR_2"/>
    <property type="match status" value="1"/>
</dbReference>
<proteinExistence type="predicted"/>
<feature type="domain" description="Sialidase" evidence="7">
    <location>
        <begin position="960"/>
        <end position="1233"/>
    </location>
</feature>
<dbReference type="InterPro" id="IPR008902">
    <property type="entry name" value="Rhamnosid_concanavalin"/>
</dbReference>
<dbReference type="KEGG" id="psac:PSM36_2705"/>
<dbReference type="CDD" id="cd15482">
    <property type="entry name" value="Sialidase_non-viral"/>
    <property type="match status" value="1"/>
</dbReference>
<feature type="domain" description="Alpha-L-rhamnosidase C-terminal" evidence="9">
    <location>
        <begin position="821"/>
        <end position="881"/>
    </location>
</feature>
<feature type="domain" description="Alpha-L-rhamnosidase six-hairpin glycosidase" evidence="8">
    <location>
        <begin position="463"/>
        <end position="810"/>
    </location>
</feature>
<evidence type="ECO:0000259" key="8">
    <source>
        <dbReference type="Pfam" id="PF17389"/>
    </source>
</evidence>
<feature type="domain" description="Alpha-L-rhamnosidase concanavalin-like" evidence="5">
    <location>
        <begin position="357"/>
        <end position="456"/>
    </location>
</feature>
<evidence type="ECO:0000256" key="2">
    <source>
        <dbReference type="ARBA" id="ARBA00012652"/>
    </source>
</evidence>
<dbReference type="SUPFAM" id="SSF50939">
    <property type="entry name" value="Sialidases"/>
    <property type="match status" value="1"/>
</dbReference>
<dbReference type="Pfam" id="PF17390">
    <property type="entry name" value="Bac_rhamnosid_C"/>
    <property type="match status" value="1"/>
</dbReference>
<reference evidence="10 11" key="1">
    <citation type="submission" date="2016-08" db="EMBL/GenBank/DDBJ databases">
        <authorList>
            <person name="Seilhamer J.J."/>
        </authorList>
    </citation>
    <scope>NUCLEOTIDE SEQUENCE [LARGE SCALE GENOMIC DNA]</scope>
    <source>
        <strain evidence="10">M3/6</strain>
    </source>
</reference>
<dbReference type="GO" id="GO:0005975">
    <property type="term" value="P:carbohydrate metabolic process"/>
    <property type="evidence" value="ECO:0007669"/>
    <property type="project" value="InterPro"/>
</dbReference>
<dbReference type="InterPro" id="IPR013737">
    <property type="entry name" value="Bac_rhamnosid_N"/>
</dbReference>
<protein>
    <recommendedName>
        <fullName evidence="2">alpha-L-rhamnosidase</fullName>
        <ecNumber evidence="2">3.2.1.40</ecNumber>
    </recommendedName>
</protein>
<dbReference type="InterPro" id="IPR035398">
    <property type="entry name" value="Bac_rhamnosid_C"/>
</dbReference>
<dbReference type="STRING" id="1642647.PSM36_2705"/>
<feature type="chain" id="PRO_5013385914" description="alpha-L-rhamnosidase" evidence="4">
    <location>
        <begin position="24"/>
        <end position="1264"/>
    </location>
</feature>
<dbReference type="InterPro" id="IPR013783">
    <property type="entry name" value="Ig-like_fold"/>
</dbReference>
<dbReference type="Gene3D" id="2.60.420.10">
    <property type="entry name" value="Maltose phosphorylase, domain 3"/>
    <property type="match status" value="1"/>
</dbReference>
<dbReference type="InterPro" id="IPR016007">
    <property type="entry name" value="Alpha_rhamnosid"/>
</dbReference>
<dbReference type="InterPro" id="IPR036278">
    <property type="entry name" value="Sialidase_sf"/>
</dbReference>
<dbReference type="RefSeq" id="WP_076931332.1">
    <property type="nucleotide sequence ID" value="NZ_LT605205.1"/>
</dbReference>
<comment type="catalytic activity">
    <reaction evidence="1">
        <text>Hydrolysis of terminal non-reducing alpha-L-rhamnose residues in alpha-L-rhamnosides.</text>
        <dbReference type="EC" id="3.2.1.40"/>
    </reaction>
</comment>
<evidence type="ECO:0000256" key="4">
    <source>
        <dbReference type="SAM" id="SignalP"/>
    </source>
</evidence>
<gene>
    <name evidence="10" type="ORF">PSM36_2705</name>
</gene>
<name>A0A1R3T182_9BACT</name>
<dbReference type="InterPro" id="IPR035396">
    <property type="entry name" value="Bac_rhamnosid6H"/>
</dbReference>
<evidence type="ECO:0000313" key="10">
    <source>
        <dbReference type="EMBL" id="SCD21501.1"/>
    </source>
</evidence>
<sequence length="1264" mass="143910">MLGKIRIFVLVTLLASFTYTVSAAVSIGDIQCESLRNPIGIDARNPRFSWRIFAEGERNVMQRSYRILVASSQQKLDENSGDMWDSGVVNSDQSQWIRYEGKPLESNTYYYWKVLVTTNTGNPVWSGSAFWCMGLLSENDWRARWIGMDRGAKWDVESQFSRLSARYLRKEFQVDKPVKQAVVHISGLGLYELFLNGNRVGNQVLAPAPTDYRQTLLYNSYDVTSMLQVADNAIGVTLGNGRYYTMRQAYKPYKIPTFGYPKLRLTFIIDYTDGTREVIGSDTSWKMTADGPIRSNNEYDGEEYDARKELTGWNKAGYDDSYWEDAERVSIPYGTLRAQMMEGMKVVDTIDPLSITELSPGKHILDMGQNMVGWIRFKVQGNAGDMVKLRFAETLQPDGNLYMDNLRDAKVTDTYILKGDGIEEWAPRFVYHGFRYVEVTGYPGKVDKKNFTGEVVNDEMVITGSFESSDPVINQVMKNAFWGIRGNYKGMPVDCPQRNERQPWLGDRIIGGLGESYLFENVQMYSKWMDDIREAQREDGCIPDVAPAFWNYYSDNVTWPSAFFFNCDMLYTQFGNQEPIEKNYESMLKWVRHMKGEYMTEDYLMPRDKYGDWCVPPESPEQIHARDPRRLTDGALIGTAYYYRILRLMKKFALLQDKQDDAAQFDALSDKVKAAFNDKFFRTDSLFYGNNTATANLLPLAFGMIPEEWVPAVENHLVTGIMKNNNYDCHIPTGVIGSQWILREFSKMGRADIAFRLASNDTYPSWGYMAKQGATTIWELWNGDTARPEMNSGNHVMLLGDFIPFCYENMAGIKSDDELIAFKKIIMRPHFDIQDLSYVNASYKTPYGDVKSYWKKDLERLEWIVSVPPNSTAVVHFPANSFNIREGDVALKTGNGIKELGRDENAIIWEMGSGDYNFTMELDPGYEKWRKGIVEEKFLYETAPFPECHAATIAETPEGLVAAFFGGTKERNPDVEIWVSRMVNGEWTAPESVANGIISDTLRKACWNPVLFQVPGEELLLFYKIGSSVSDWTGHLIRSFDHGKTWTEPEELPEGFIGPVKNKPVMIGSRMICPSSLEGAPGWRVHFEITEDKGKTWRKVGAINDGKAIRAIQPSILTYQDGSLQILARTRDAALAEAWSKEGGETWGEMTLSGLPNNNSGTDAVTLRDGRQLLVYNHVKPTDRSGKGPRTPLNVALSDDGKAWYASLILEDSPVSQYSYPSVIQGEDGYVHIVYTWRRQRIKYVKIDPAKLERTPIQNEAWPY</sequence>
<dbReference type="EMBL" id="LT605205">
    <property type="protein sequence ID" value="SCD21501.1"/>
    <property type="molecule type" value="Genomic_DNA"/>
</dbReference>
<evidence type="ECO:0000259" key="9">
    <source>
        <dbReference type="Pfam" id="PF17390"/>
    </source>
</evidence>
<dbReference type="Pfam" id="PF08531">
    <property type="entry name" value="Bac_rhamnosid_N"/>
    <property type="match status" value="1"/>
</dbReference>
<dbReference type="InterPro" id="IPR012341">
    <property type="entry name" value="6hp_glycosidase-like_sf"/>
</dbReference>
<dbReference type="InterPro" id="IPR011040">
    <property type="entry name" value="Sialidase"/>
</dbReference>
<feature type="domain" description="Bacterial alpha-L-rhamnosidase N-terminal" evidence="6">
    <location>
        <begin position="176"/>
        <end position="347"/>
    </location>
</feature>
<dbReference type="Gene3D" id="2.60.120.260">
    <property type="entry name" value="Galactose-binding domain-like"/>
    <property type="match status" value="2"/>
</dbReference>
<evidence type="ECO:0000259" key="5">
    <source>
        <dbReference type="Pfam" id="PF05592"/>
    </source>
</evidence>
<keyword evidence="11" id="KW-1185">Reference proteome</keyword>
<keyword evidence="3 10" id="KW-0378">Hydrolase</keyword>
<dbReference type="SUPFAM" id="SSF48208">
    <property type="entry name" value="Six-hairpin glycosidases"/>
    <property type="match status" value="1"/>
</dbReference>
<dbReference type="Pfam" id="PF05592">
    <property type="entry name" value="Bac_rhamnosid"/>
    <property type="match status" value="1"/>
</dbReference>
<dbReference type="Pfam" id="PF17389">
    <property type="entry name" value="Bac_rhamnosid6H"/>
    <property type="match status" value="1"/>
</dbReference>
<dbReference type="Pfam" id="PF25788">
    <property type="entry name" value="Ig_Rha78A_N"/>
    <property type="match status" value="1"/>
</dbReference>
<evidence type="ECO:0000256" key="1">
    <source>
        <dbReference type="ARBA" id="ARBA00001445"/>
    </source>
</evidence>
<evidence type="ECO:0000313" key="11">
    <source>
        <dbReference type="Proteomes" id="UP000187464"/>
    </source>
</evidence>
<organism evidence="10 11">
    <name type="scientific">Proteiniphilum saccharofermentans</name>
    <dbReference type="NCBI Taxonomy" id="1642647"/>
    <lineage>
        <taxon>Bacteria</taxon>
        <taxon>Pseudomonadati</taxon>
        <taxon>Bacteroidota</taxon>
        <taxon>Bacteroidia</taxon>
        <taxon>Bacteroidales</taxon>
        <taxon>Dysgonomonadaceae</taxon>
        <taxon>Proteiniphilum</taxon>
    </lineage>
</organism>
<dbReference type="Proteomes" id="UP000187464">
    <property type="component" value="Chromosome I"/>
</dbReference>
<evidence type="ECO:0000259" key="7">
    <source>
        <dbReference type="Pfam" id="PF13088"/>
    </source>
</evidence>
<dbReference type="InterPro" id="IPR008928">
    <property type="entry name" value="6-hairpin_glycosidase_sf"/>
</dbReference>
<accession>A0A1R3T182</accession>
<feature type="signal peptide" evidence="4">
    <location>
        <begin position="1"/>
        <end position="23"/>
    </location>
</feature>
<dbReference type="Gene3D" id="2.120.10.10">
    <property type="match status" value="1"/>
</dbReference>
<keyword evidence="4" id="KW-0732">Signal</keyword>
<dbReference type="PANTHER" id="PTHR33307:SF6">
    <property type="entry name" value="ALPHA-RHAMNOSIDASE (EUROFUNG)-RELATED"/>
    <property type="match status" value="1"/>
</dbReference>
<dbReference type="EC" id="3.2.1.40" evidence="2"/>
<keyword evidence="10" id="KW-0326">Glycosidase</keyword>
<evidence type="ECO:0000259" key="6">
    <source>
        <dbReference type="Pfam" id="PF08531"/>
    </source>
</evidence>